<feature type="non-terminal residue" evidence="1">
    <location>
        <position position="1"/>
    </location>
</feature>
<comment type="caution">
    <text evidence="1">The sequence shown here is derived from an EMBL/GenBank/DDBJ whole genome shotgun (WGS) entry which is preliminary data.</text>
</comment>
<dbReference type="EMBL" id="AZMM01018882">
    <property type="protein sequence ID" value="ETJ16172.1"/>
    <property type="molecule type" value="Genomic_DNA"/>
</dbReference>
<protein>
    <submittedName>
        <fullName evidence="1">Uncharacterized protein</fullName>
    </submittedName>
</protein>
<gene>
    <name evidence="1" type="ORF">Q604_UNBc4C00101G0001</name>
</gene>
<reference evidence="1" key="1">
    <citation type="submission" date="2013-12" db="EMBL/GenBank/DDBJ databases">
        <title>A Varibaculum cambriense genome reconstructed from a premature infant gut community with otherwise low bacterial novelty that shifts toward anaerobic metabolism during the third week of life.</title>
        <authorList>
            <person name="Brown C.T."/>
            <person name="Sharon I."/>
            <person name="Thomas B.C."/>
            <person name="Castelle C.J."/>
            <person name="Morowitz M.J."/>
            <person name="Banfield J.F."/>
        </authorList>
    </citation>
    <scope>NUCLEOTIDE SEQUENCE</scope>
</reference>
<name>W1WDA1_9ZZZZ</name>
<organism evidence="1">
    <name type="scientific">human gut metagenome</name>
    <dbReference type="NCBI Taxonomy" id="408170"/>
    <lineage>
        <taxon>unclassified sequences</taxon>
        <taxon>metagenomes</taxon>
        <taxon>organismal metagenomes</taxon>
    </lineage>
</organism>
<proteinExistence type="predicted"/>
<sequence>IIGIEKKFKKSENNDWPMLEILVYYYMSQGESHSWAIQKSIIK</sequence>
<evidence type="ECO:0000313" key="1">
    <source>
        <dbReference type="EMBL" id="ETJ16172.1"/>
    </source>
</evidence>
<dbReference type="AlphaFoldDB" id="W1WDA1"/>
<accession>W1WDA1</accession>